<protein>
    <submittedName>
        <fullName evidence="1">Uncharacterized protein</fullName>
    </submittedName>
</protein>
<accession>A0ABV1SZI8</accession>
<comment type="caution">
    <text evidence="1">The sequence shown here is derived from an EMBL/GenBank/DDBJ whole genome shotgun (WGS) entry which is preliminary data.</text>
</comment>
<dbReference type="EMBL" id="JBEOZY010000023">
    <property type="protein sequence ID" value="MER6167120.1"/>
    <property type="molecule type" value="Genomic_DNA"/>
</dbReference>
<evidence type="ECO:0000313" key="2">
    <source>
        <dbReference type="Proteomes" id="UP001496720"/>
    </source>
</evidence>
<name>A0ABV1SZI8_9ACTN</name>
<reference evidence="1 2" key="1">
    <citation type="submission" date="2024-06" db="EMBL/GenBank/DDBJ databases">
        <title>The Natural Products Discovery Center: Release of the First 8490 Sequenced Strains for Exploring Actinobacteria Biosynthetic Diversity.</title>
        <authorList>
            <person name="Kalkreuter E."/>
            <person name="Kautsar S.A."/>
            <person name="Yang D."/>
            <person name="Bader C.D."/>
            <person name="Teijaro C.N."/>
            <person name="Fluegel L."/>
            <person name="Davis C.M."/>
            <person name="Simpson J.R."/>
            <person name="Lauterbach L."/>
            <person name="Steele A.D."/>
            <person name="Gui C."/>
            <person name="Meng S."/>
            <person name="Li G."/>
            <person name="Viehrig K."/>
            <person name="Ye F."/>
            <person name="Su P."/>
            <person name="Kiefer A.F."/>
            <person name="Nichols A."/>
            <person name="Cepeda A.J."/>
            <person name="Yan W."/>
            <person name="Fan B."/>
            <person name="Jiang Y."/>
            <person name="Adhikari A."/>
            <person name="Zheng C.-J."/>
            <person name="Schuster L."/>
            <person name="Cowan T.M."/>
            <person name="Smanski M.J."/>
            <person name="Chevrette M.G."/>
            <person name="De Carvalho L.P.S."/>
            <person name="Shen B."/>
        </authorList>
    </citation>
    <scope>NUCLEOTIDE SEQUENCE [LARGE SCALE GENOMIC DNA]</scope>
    <source>
        <strain evidence="1 2">NPDC001615</strain>
    </source>
</reference>
<keyword evidence="2" id="KW-1185">Reference proteome</keyword>
<proteinExistence type="predicted"/>
<sequence>MSWDVLLLHLPNDVTSVQQISDDYAPAPLGSQHDVLAAITQAIPDTDLSDPTWGELLGPTWSMELNIGTEDPVDSIMLHIRGGGDDVLTPVFRLAGALRCKVLDCAEGDLITPLETSGWHRFQQYRDRMLHSHR</sequence>
<dbReference type="RefSeq" id="WP_352148653.1">
    <property type="nucleotide sequence ID" value="NZ_JBEOZY010000023.1"/>
</dbReference>
<dbReference type="Proteomes" id="UP001496720">
    <property type="component" value="Unassembled WGS sequence"/>
</dbReference>
<evidence type="ECO:0000313" key="1">
    <source>
        <dbReference type="EMBL" id="MER6167120.1"/>
    </source>
</evidence>
<organism evidence="1 2">
    <name type="scientific">Streptomyces violaceorubidus</name>
    <dbReference type="NCBI Taxonomy" id="284042"/>
    <lineage>
        <taxon>Bacteria</taxon>
        <taxon>Bacillati</taxon>
        <taxon>Actinomycetota</taxon>
        <taxon>Actinomycetes</taxon>
        <taxon>Kitasatosporales</taxon>
        <taxon>Streptomycetaceae</taxon>
        <taxon>Streptomyces</taxon>
    </lineage>
</organism>
<gene>
    <name evidence="1" type="ORF">ABT188_21605</name>
</gene>